<dbReference type="EMBL" id="JAAWWB010000023">
    <property type="protein sequence ID" value="KAG6754341.1"/>
    <property type="molecule type" value="Genomic_DNA"/>
</dbReference>
<reference evidence="1" key="1">
    <citation type="journal article" date="2020" name="bioRxiv">
        <title>Hybrid origin of Populus tomentosa Carr. identified through genome sequencing and phylogenomic analysis.</title>
        <authorList>
            <person name="An X."/>
            <person name="Gao K."/>
            <person name="Chen Z."/>
            <person name="Li J."/>
            <person name="Yang X."/>
            <person name="Yang X."/>
            <person name="Zhou J."/>
            <person name="Guo T."/>
            <person name="Zhao T."/>
            <person name="Huang S."/>
            <person name="Miao D."/>
            <person name="Khan W.U."/>
            <person name="Rao P."/>
            <person name="Ye M."/>
            <person name="Lei B."/>
            <person name="Liao W."/>
            <person name="Wang J."/>
            <person name="Ji L."/>
            <person name="Li Y."/>
            <person name="Guo B."/>
            <person name="Mustafa N.S."/>
            <person name="Li S."/>
            <person name="Yun Q."/>
            <person name="Keller S.R."/>
            <person name="Mao J."/>
            <person name="Zhang R."/>
            <person name="Strauss S.H."/>
        </authorList>
    </citation>
    <scope>NUCLEOTIDE SEQUENCE</scope>
    <source>
        <strain evidence="1">GM15</strain>
        <tissue evidence="1">Leaf</tissue>
    </source>
</reference>
<gene>
    <name evidence="1" type="ORF">POTOM_042373</name>
</gene>
<evidence type="ECO:0000313" key="2">
    <source>
        <dbReference type="Proteomes" id="UP000886885"/>
    </source>
</evidence>
<dbReference type="AlphaFoldDB" id="A0A8X8C9Z5"/>
<sequence>MSVRGREEQDCCGKQLIDGNGVMLKVEGPGNFMRATKMSDCGASVAIHASVAILGPQSSGLLRIRGQGGVVATGATAVGGKFPATAPVVE</sequence>
<protein>
    <submittedName>
        <fullName evidence="1">Uncharacterized protein</fullName>
    </submittedName>
</protein>
<organism evidence="1 2">
    <name type="scientific">Populus tomentosa</name>
    <name type="common">Chinese white poplar</name>
    <dbReference type="NCBI Taxonomy" id="118781"/>
    <lineage>
        <taxon>Eukaryota</taxon>
        <taxon>Viridiplantae</taxon>
        <taxon>Streptophyta</taxon>
        <taxon>Embryophyta</taxon>
        <taxon>Tracheophyta</taxon>
        <taxon>Spermatophyta</taxon>
        <taxon>Magnoliopsida</taxon>
        <taxon>eudicotyledons</taxon>
        <taxon>Gunneridae</taxon>
        <taxon>Pentapetalae</taxon>
        <taxon>rosids</taxon>
        <taxon>fabids</taxon>
        <taxon>Malpighiales</taxon>
        <taxon>Salicaceae</taxon>
        <taxon>Saliceae</taxon>
        <taxon>Populus</taxon>
    </lineage>
</organism>
<name>A0A8X8C9Z5_POPTO</name>
<accession>A0A8X8C9Z5</accession>
<keyword evidence="2" id="KW-1185">Reference proteome</keyword>
<evidence type="ECO:0000313" key="1">
    <source>
        <dbReference type="EMBL" id="KAG6754341.1"/>
    </source>
</evidence>
<proteinExistence type="predicted"/>
<dbReference type="Proteomes" id="UP000886885">
    <property type="component" value="Chromosome 12A"/>
</dbReference>
<comment type="caution">
    <text evidence="1">The sequence shown here is derived from an EMBL/GenBank/DDBJ whole genome shotgun (WGS) entry which is preliminary data.</text>
</comment>
<dbReference type="OrthoDB" id="1597724at2759"/>